<feature type="region of interest" description="Disordered" evidence="1">
    <location>
        <begin position="424"/>
        <end position="499"/>
    </location>
</feature>
<feature type="compositionally biased region" description="Basic and acidic residues" evidence="1">
    <location>
        <begin position="912"/>
        <end position="926"/>
    </location>
</feature>
<feature type="compositionally biased region" description="Basic and acidic residues" evidence="1">
    <location>
        <begin position="1362"/>
        <end position="1380"/>
    </location>
</feature>
<feature type="region of interest" description="Disordered" evidence="1">
    <location>
        <begin position="371"/>
        <end position="412"/>
    </location>
</feature>
<dbReference type="EMBL" id="RWGY01000051">
    <property type="protein sequence ID" value="TVU05786.1"/>
    <property type="molecule type" value="Genomic_DNA"/>
</dbReference>
<name>A0A5J9T318_9POAL</name>
<comment type="caution">
    <text evidence="2">The sequence shown here is derived from an EMBL/GenBank/DDBJ whole genome shotgun (WGS) entry which is preliminary data.</text>
</comment>
<dbReference type="PANTHER" id="PTHR34536:SF6">
    <property type="entry name" value="DENTIN SIALOPHOSPHOPROTEIN-LIKE PROTEIN"/>
    <property type="match status" value="1"/>
</dbReference>
<dbReference type="OrthoDB" id="1350766at2759"/>
<dbReference type="PANTHER" id="PTHR34536">
    <property type="entry name" value="DENTIN SIALOPHOSPHOPROTEIN-LIKE PROTEIN"/>
    <property type="match status" value="1"/>
</dbReference>
<feature type="compositionally biased region" description="Basic and acidic residues" evidence="1">
    <location>
        <begin position="487"/>
        <end position="497"/>
    </location>
</feature>
<evidence type="ECO:0000313" key="2">
    <source>
        <dbReference type="EMBL" id="TVU05786.1"/>
    </source>
</evidence>
<feature type="region of interest" description="Disordered" evidence="1">
    <location>
        <begin position="1066"/>
        <end position="1380"/>
    </location>
</feature>
<dbReference type="Proteomes" id="UP000324897">
    <property type="component" value="Unassembled WGS sequence"/>
</dbReference>
<organism evidence="2 3">
    <name type="scientific">Eragrostis curvula</name>
    <name type="common">weeping love grass</name>
    <dbReference type="NCBI Taxonomy" id="38414"/>
    <lineage>
        <taxon>Eukaryota</taxon>
        <taxon>Viridiplantae</taxon>
        <taxon>Streptophyta</taxon>
        <taxon>Embryophyta</taxon>
        <taxon>Tracheophyta</taxon>
        <taxon>Spermatophyta</taxon>
        <taxon>Magnoliopsida</taxon>
        <taxon>Liliopsida</taxon>
        <taxon>Poales</taxon>
        <taxon>Poaceae</taxon>
        <taxon>PACMAD clade</taxon>
        <taxon>Chloridoideae</taxon>
        <taxon>Eragrostideae</taxon>
        <taxon>Eragrostidinae</taxon>
        <taxon>Eragrostis</taxon>
    </lineage>
</organism>
<keyword evidence="3" id="KW-1185">Reference proteome</keyword>
<feature type="compositionally biased region" description="Basic and acidic residues" evidence="1">
    <location>
        <begin position="1310"/>
        <end position="1337"/>
    </location>
</feature>
<protein>
    <submittedName>
        <fullName evidence="2">Uncharacterized protein</fullName>
    </submittedName>
</protein>
<feature type="compositionally biased region" description="Polar residues" evidence="1">
    <location>
        <begin position="438"/>
        <end position="456"/>
    </location>
</feature>
<reference evidence="2 3" key="1">
    <citation type="journal article" date="2019" name="Sci. Rep.">
        <title>A high-quality genome of Eragrostis curvula grass provides insights into Poaceae evolution and supports new strategies to enhance forage quality.</title>
        <authorList>
            <person name="Carballo J."/>
            <person name="Santos B.A.C.M."/>
            <person name="Zappacosta D."/>
            <person name="Garbus I."/>
            <person name="Selva J.P."/>
            <person name="Gallo C.A."/>
            <person name="Diaz A."/>
            <person name="Albertini E."/>
            <person name="Caccamo M."/>
            <person name="Echenique V."/>
        </authorList>
    </citation>
    <scope>NUCLEOTIDE SEQUENCE [LARGE SCALE GENOMIC DNA]</scope>
    <source>
        <strain evidence="3">cv. Victoria</strain>
        <tissue evidence="2">Leaf</tissue>
    </source>
</reference>
<dbReference type="Gramene" id="TVU05786">
    <property type="protein sequence ID" value="TVU05786"/>
    <property type="gene ID" value="EJB05_48969"/>
</dbReference>
<evidence type="ECO:0000313" key="3">
    <source>
        <dbReference type="Proteomes" id="UP000324897"/>
    </source>
</evidence>
<feature type="compositionally biased region" description="Basic and acidic residues" evidence="1">
    <location>
        <begin position="943"/>
        <end position="977"/>
    </location>
</feature>
<evidence type="ECO:0000256" key="1">
    <source>
        <dbReference type="SAM" id="MobiDB-lite"/>
    </source>
</evidence>
<proteinExistence type="predicted"/>
<feature type="compositionally biased region" description="Polar residues" evidence="1">
    <location>
        <begin position="1237"/>
        <end position="1259"/>
    </location>
</feature>
<feature type="compositionally biased region" description="Basic and acidic residues" evidence="1">
    <location>
        <begin position="387"/>
        <end position="412"/>
    </location>
</feature>
<sequence>MIKFCSCTGRSSLCNLNNTGISMTCKGCSGESTTDIGGPSCSNKLNRMGLPRPINPEVRWNNVNRKQRTARRARTSFFGENIRKDELKSFYAFGNAMNREKLQKGAPVSDSEEHGVSILSTRFSDPLGNVPIKKRRFHMDCSPSPPPTPLPVDPYEKVLRSCSGGIPSYEKRRKVKMLEDECKEEHRGSFDFDDFSGISILAAAACESEMDSDMLNGACSKLAHPLEEKKLENTTSSTEHLLHDVKGDKSNVLEASNCTYDVPVQSSYSAPDMKPLFATELTSSDNHDDSASAPKVNCSLYSALDSADKAEIASDSKSSSIAMLSDSGNPDSSLACSQHAATQTKCANATRDSRLHWDLNVAMEAWDTDCGSDDHGGPTVATASNHNDAKKDMNKPELPHDHDSIDAGDAPDRSADQIHMVDIPKDVNKTDEGDFAVGSSSHPFQHRSSQNSQVLKSESVGKDTAEETLNLPDQQKSRFASAMESHLGPDPEPKLITEHFPPTANVEKNDASHLLAVSCKGLSHISSVNGHVGGNSTETSELGFTVKPLASRLVSEESTNLPTVTAFHGRITDVGWSVNKLEEASEQSISELKNHELLDDSGTSKMHQLVSKKGEHGTDVMHVNKSTTDTQNLTHPEDNPGSSVYDMAHVHEDDGADAMINSKDCLVTCASSSSAETCYISGAVQTPALSSECTKPVVTDAGSIVDSQAAVRSYQKNTYGNELRKVASDTCIEHCYETDASHYSKNAAGIGKVDAEEDDSQYEDGEVRESGDWAGDAYEVKFGNWHYQTSDYKNEAATPDMPPLLIDSASKNLGIPVSYRTQSRKVDDNVSPALSKHLLSTNCLDGGSGASGKAQCIHSRVKGETQMYEINLGRETVGSAATVSQSERRSDVLGDDLLSIRTNNTDWDMLAEERRHSRRDSRDRADSSNQCVSSSLDAAGGDESLRRMGLSDRDVQRLERPRSFDRPVRNELSRSDDGYASGSKAIDSHRSNGAYDVPCRIPAGSREEQWVENSKYPHSTRLKSPECYNYGPAGPRNAAEATVAKMESNGFVVARDGTLVRAVDAAKAGQMARRMRNTSSSYRPSSGRGSPVDRDGTCRLSRGPAQAREASPERHFGTNSNRSGRYGPDMEKDHTSHGNLSSVRCSLSSRQRGVPTSRASLNLSRAHSRSPSGSRSRSPHDWASLRNRRKIMANGGSTLRRPSRSPPNRMAKDRMGRMTSPQRQPGYDDRAMRYSPPSRNHNYSHASTWVDGRNSSTGDLSDHTKRYSRRSPLRITSRNDRFDVVESQGRSRSGEFYHPGQGRLPYGYDRGNKHDRNGDDQREYGDRYQSHSVKPYDRNGVVKQFRNNTGDKFRTRISAPRSPEHQRRASPRRYDRSFER</sequence>
<gene>
    <name evidence="2" type="ORF">EJB05_48969</name>
</gene>
<accession>A0A5J9T318</accession>
<feature type="compositionally biased region" description="Low complexity" evidence="1">
    <location>
        <begin position="1079"/>
        <end position="1090"/>
    </location>
</feature>
<feature type="region of interest" description="Disordered" evidence="1">
    <location>
        <begin position="912"/>
        <end position="995"/>
    </location>
</feature>
<feature type="compositionally biased region" description="Polar residues" evidence="1">
    <location>
        <begin position="1137"/>
        <end position="1151"/>
    </location>
</feature>